<accession>X1N598</accession>
<organism evidence="3">
    <name type="scientific">marine sediment metagenome</name>
    <dbReference type="NCBI Taxonomy" id="412755"/>
    <lineage>
        <taxon>unclassified sequences</taxon>
        <taxon>metagenomes</taxon>
        <taxon>ecological metagenomes</taxon>
    </lineage>
</organism>
<dbReference type="InterPro" id="IPR000914">
    <property type="entry name" value="SBP_5_dom"/>
</dbReference>
<feature type="domain" description="Solute-binding protein family 5" evidence="2">
    <location>
        <begin position="48"/>
        <end position="241"/>
    </location>
</feature>
<name>X1N598_9ZZZZ</name>
<gene>
    <name evidence="3" type="ORF">S06H3_48022</name>
</gene>
<dbReference type="InterPro" id="IPR039424">
    <property type="entry name" value="SBP_5"/>
</dbReference>
<dbReference type="GO" id="GO:0015833">
    <property type="term" value="P:peptide transport"/>
    <property type="evidence" value="ECO:0007669"/>
    <property type="project" value="TreeGrafter"/>
</dbReference>
<dbReference type="Gene3D" id="3.40.190.10">
    <property type="entry name" value="Periplasmic binding protein-like II"/>
    <property type="match status" value="1"/>
</dbReference>
<reference evidence="3" key="1">
    <citation type="journal article" date="2014" name="Front. Microbiol.">
        <title>High frequency of phylogenetically diverse reductive dehalogenase-homologous genes in deep subseafloor sedimentary metagenomes.</title>
        <authorList>
            <person name="Kawai M."/>
            <person name="Futagami T."/>
            <person name="Toyoda A."/>
            <person name="Takaki Y."/>
            <person name="Nishi S."/>
            <person name="Hori S."/>
            <person name="Arai W."/>
            <person name="Tsubouchi T."/>
            <person name="Morono Y."/>
            <person name="Uchiyama I."/>
            <person name="Ito T."/>
            <person name="Fujiyama A."/>
            <person name="Inagaki F."/>
            <person name="Takami H."/>
        </authorList>
    </citation>
    <scope>NUCLEOTIDE SEQUENCE</scope>
    <source>
        <strain evidence="3">Expedition CK06-06</strain>
    </source>
</reference>
<feature type="non-terminal residue" evidence="3">
    <location>
        <position position="255"/>
    </location>
</feature>
<dbReference type="AlphaFoldDB" id="X1N598"/>
<dbReference type="Pfam" id="PF00496">
    <property type="entry name" value="SBP_bac_5"/>
    <property type="match status" value="1"/>
</dbReference>
<feature type="non-terminal residue" evidence="3">
    <location>
        <position position="1"/>
    </location>
</feature>
<evidence type="ECO:0000313" key="3">
    <source>
        <dbReference type="EMBL" id="GAI38768.1"/>
    </source>
</evidence>
<dbReference type="PANTHER" id="PTHR30290:SF38">
    <property type="entry name" value="D,D-DIPEPTIDE-BINDING PERIPLASMIC PROTEIN DDPA-RELATED"/>
    <property type="match status" value="1"/>
</dbReference>
<sequence length="255" mass="29406">ADINWQHNDIANSYAETLLVGDLQKGPRGTNEWAFQAQAFVPPHIQKGQLVESWEFTDPKTLTFKVRQGVYWQDKPGVMDARELTADDLVYHFTRQLEAPKEYLFKPFVDHFSAPDKYTFVAHLKGFHANWAYRMGWGYFCLVASTPESVEAGPADWRNAVGTGPFMLVDYVEGSSVTYEKNPNYWGTTVIDGKEYKLPFVDKLVRPIILDESTRLAALRTAKVDYDYVIEWKYTDSLEKTNPELNKFRWLDSDP</sequence>
<dbReference type="SUPFAM" id="SSF53850">
    <property type="entry name" value="Periplasmic binding protein-like II"/>
    <property type="match status" value="1"/>
</dbReference>
<proteinExistence type="predicted"/>
<keyword evidence="1" id="KW-0732">Signal</keyword>
<protein>
    <recommendedName>
        <fullName evidence="2">Solute-binding protein family 5 domain-containing protein</fullName>
    </recommendedName>
</protein>
<dbReference type="GO" id="GO:1904680">
    <property type="term" value="F:peptide transmembrane transporter activity"/>
    <property type="evidence" value="ECO:0007669"/>
    <property type="project" value="TreeGrafter"/>
</dbReference>
<dbReference type="PANTHER" id="PTHR30290">
    <property type="entry name" value="PERIPLASMIC BINDING COMPONENT OF ABC TRANSPORTER"/>
    <property type="match status" value="1"/>
</dbReference>
<dbReference type="Gene3D" id="3.90.76.10">
    <property type="entry name" value="Dipeptide-binding Protein, Domain 1"/>
    <property type="match status" value="1"/>
</dbReference>
<evidence type="ECO:0000259" key="2">
    <source>
        <dbReference type="Pfam" id="PF00496"/>
    </source>
</evidence>
<evidence type="ECO:0000256" key="1">
    <source>
        <dbReference type="ARBA" id="ARBA00022729"/>
    </source>
</evidence>
<dbReference type="EMBL" id="BARV01030212">
    <property type="protein sequence ID" value="GAI38768.1"/>
    <property type="molecule type" value="Genomic_DNA"/>
</dbReference>
<comment type="caution">
    <text evidence="3">The sequence shown here is derived from an EMBL/GenBank/DDBJ whole genome shotgun (WGS) entry which is preliminary data.</text>
</comment>